<keyword evidence="2" id="KW-0547">Nucleotide-binding</keyword>
<dbReference type="EMBL" id="CAJFDI010000001">
    <property type="protein sequence ID" value="CAD5209053.1"/>
    <property type="molecule type" value="Genomic_DNA"/>
</dbReference>
<reference evidence="10" key="1">
    <citation type="submission" date="2016-11" db="UniProtKB">
        <authorList>
            <consortium name="WormBaseParasite"/>
        </authorList>
    </citation>
    <scope>IDENTIFICATION</scope>
</reference>
<gene>
    <name evidence="7" type="ORF">BXYJ_LOCUS1250</name>
</gene>
<protein>
    <submittedName>
        <fullName evidence="7">(pine wood nematode) hypothetical protein</fullName>
    </submittedName>
    <submittedName>
        <fullName evidence="10">AA_TRNA_LIGASE_II domain-containing protein</fullName>
    </submittedName>
</protein>
<dbReference type="InterPro" id="IPR045864">
    <property type="entry name" value="aa-tRNA-synth_II/BPL/LPL"/>
</dbReference>
<evidence type="ECO:0000256" key="4">
    <source>
        <dbReference type="ARBA" id="ARBA00022917"/>
    </source>
</evidence>
<keyword evidence="9" id="KW-1185">Reference proteome</keyword>
<dbReference type="GO" id="GO:0004816">
    <property type="term" value="F:asparagine-tRNA ligase activity"/>
    <property type="evidence" value="ECO:0007669"/>
    <property type="project" value="TreeGrafter"/>
</dbReference>
<name>A0A1I7RKX1_BURXY</name>
<evidence type="ECO:0000259" key="6">
    <source>
        <dbReference type="PROSITE" id="PS50862"/>
    </source>
</evidence>
<evidence type="ECO:0000256" key="2">
    <source>
        <dbReference type="ARBA" id="ARBA00022741"/>
    </source>
</evidence>
<dbReference type="EMBL" id="CAJFCV020000001">
    <property type="protein sequence ID" value="CAG9083762.1"/>
    <property type="molecule type" value="Genomic_DNA"/>
</dbReference>
<keyword evidence="3" id="KW-0067">ATP-binding</keyword>
<dbReference type="SUPFAM" id="SSF50249">
    <property type="entry name" value="Nucleic acid-binding proteins"/>
    <property type="match status" value="1"/>
</dbReference>
<dbReference type="OrthoDB" id="360585at2759"/>
<dbReference type="PANTHER" id="PTHR22594:SF34">
    <property type="entry name" value="ASPARAGINE--TRNA LIGASE, MITOCHONDRIAL-RELATED"/>
    <property type="match status" value="1"/>
</dbReference>
<proteinExistence type="predicted"/>
<dbReference type="AlphaFoldDB" id="A0A1I7RKX1"/>
<evidence type="ECO:0000256" key="3">
    <source>
        <dbReference type="ARBA" id="ARBA00022840"/>
    </source>
</evidence>
<dbReference type="GO" id="GO:0006421">
    <property type="term" value="P:asparaginyl-tRNA aminoacylation"/>
    <property type="evidence" value="ECO:0007669"/>
    <property type="project" value="TreeGrafter"/>
</dbReference>
<dbReference type="eggNOG" id="KOG0554">
    <property type="taxonomic scope" value="Eukaryota"/>
</dbReference>
<dbReference type="InterPro" id="IPR012340">
    <property type="entry name" value="NA-bd_OB-fold"/>
</dbReference>
<dbReference type="Gene3D" id="3.30.930.10">
    <property type="entry name" value="Bira Bifunctional Protein, Domain 2"/>
    <property type="match status" value="1"/>
</dbReference>
<evidence type="ECO:0000256" key="1">
    <source>
        <dbReference type="ARBA" id="ARBA00022598"/>
    </source>
</evidence>
<dbReference type="SUPFAM" id="SSF55681">
    <property type="entry name" value="Class II aaRS and biotin synthetases"/>
    <property type="match status" value="1"/>
</dbReference>
<evidence type="ECO:0000313" key="7">
    <source>
        <dbReference type="EMBL" id="CAD5209053.1"/>
    </source>
</evidence>
<dbReference type="Pfam" id="PF00152">
    <property type="entry name" value="tRNA-synt_2"/>
    <property type="match status" value="1"/>
</dbReference>
<dbReference type="PROSITE" id="PS50862">
    <property type="entry name" value="AA_TRNA_LIGASE_II"/>
    <property type="match status" value="1"/>
</dbReference>
<dbReference type="Proteomes" id="UP000095284">
    <property type="component" value="Unplaced"/>
</dbReference>
<accession>A0A1I7RKX1</accession>
<dbReference type="WBParaSite" id="BXY_0135600.1">
    <property type="protein sequence ID" value="BXY_0135600.1"/>
    <property type="gene ID" value="BXY_0135600"/>
</dbReference>
<reference evidence="7" key="2">
    <citation type="submission" date="2020-09" db="EMBL/GenBank/DDBJ databases">
        <authorList>
            <person name="Kikuchi T."/>
        </authorList>
    </citation>
    <scope>NUCLEOTIDE SEQUENCE</scope>
    <source>
        <strain evidence="7">Ka4C1</strain>
    </source>
</reference>
<dbReference type="SMR" id="A0A1I7RKX1"/>
<dbReference type="InterPro" id="IPR004364">
    <property type="entry name" value="Aa-tRNA-synt_II"/>
</dbReference>
<evidence type="ECO:0000256" key="5">
    <source>
        <dbReference type="ARBA" id="ARBA00023146"/>
    </source>
</evidence>
<organism evidence="8 10">
    <name type="scientific">Bursaphelenchus xylophilus</name>
    <name type="common">Pinewood nematode worm</name>
    <name type="synonym">Aphelenchoides xylophilus</name>
    <dbReference type="NCBI Taxonomy" id="6326"/>
    <lineage>
        <taxon>Eukaryota</taxon>
        <taxon>Metazoa</taxon>
        <taxon>Ecdysozoa</taxon>
        <taxon>Nematoda</taxon>
        <taxon>Chromadorea</taxon>
        <taxon>Rhabditida</taxon>
        <taxon>Tylenchina</taxon>
        <taxon>Tylenchomorpha</taxon>
        <taxon>Aphelenchoidea</taxon>
        <taxon>Aphelenchoididae</taxon>
        <taxon>Bursaphelenchus</taxon>
    </lineage>
</organism>
<evidence type="ECO:0000313" key="10">
    <source>
        <dbReference type="WBParaSite" id="BXY_0135600.1"/>
    </source>
</evidence>
<keyword evidence="4" id="KW-0648">Protein biosynthesis</keyword>
<keyword evidence="1" id="KW-0436">Ligase</keyword>
<dbReference type="GO" id="GO:0005739">
    <property type="term" value="C:mitochondrion"/>
    <property type="evidence" value="ECO:0007669"/>
    <property type="project" value="TreeGrafter"/>
</dbReference>
<dbReference type="Proteomes" id="UP000582659">
    <property type="component" value="Unassembled WGS sequence"/>
</dbReference>
<evidence type="ECO:0000313" key="8">
    <source>
        <dbReference type="Proteomes" id="UP000095284"/>
    </source>
</evidence>
<feature type="domain" description="Aminoacyl-transfer RNA synthetases class-II family profile" evidence="6">
    <location>
        <begin position="129"/>
        <end position="419"/>
    </location>
</feature>
<keyword evidence="5" id="KW-0030">Aminoacyl-tRNA synthetase</keyword>
<dbReference type="InterPro" id="IPR006195">
    <property type="entry name" value="aa-tRNA-synth_II"/>
</dbReference>
<sequence>MLYKVIPKCSRFRHFCSESVKPIVLEGWVRKSHKIGKMTFLHVDDGRNGHTVQAVIPKSLGRNFNIGSAIRIKGSWIPSKGSMQSEEFLADQVQKMSEEQVKVVRTDPEELRSHPDIRVALPSFAAVVKLRSKLNSATHRFFEKNDFALVDTPMLTLNECEGAGEVFEVVTDQDKRFFEADKVFLPVSSQLHLEALICGVPNVYSLGTAFRAEKSLSSKHLSEFRMLEAECAFVDDLDQLCDIVEKYLRFVIKESMRWKDEHSGVKSTENDVLCEMDLKKEFPRISFTEAMDILQKKGITVSKRLSKQNELDLIKFMDGPVFIQRYPADQKPFYMRINEKKEAECFDLLAPVVGELAGGSIREYDKEALRNRCPKQDLEWYINLRSNGYPRSGGFGLGIERLMQSLFGIQNIKDTVAFPRWYKHCKC</sequence>
<dbReference type="Gene3D" id="2.40.50.140">
    <property type="entry name" value="Nucleic acid-binding proteins"/>
    <property type="match status" value="1"/>
</dbReference>
<dbReference type="GO" id="GO:0005524">
    <property type="term" value="F:ATP binding"/>
    <property type="evidence" value="ECO:0007669"/>
    <property type="project" value="UniProtKB-KW"/>
</dbReference>
<dbReference type="Proteomes" id="UP000659654">
    <property type="component" value="Unassembled WGS sequence"/>
</dbReference>
<dbReference type="PANTHER" id="PTHR22594">
    <property type="entry name" value="ASPARTYL/LYSYL-TRNA SYNTHETASE"/>
    <property type="match status" value="1"/>
</dbReference>
<evidence type="ECO:0000313" key="9">
    <source>
        <dbReference type="Proteomes" id="UP000659654"/>
    </source>
</evidence>